<dbReference type="NCBIfam" id="NF009161">
    <property type="entry name" value="PRK12507.1"/>
    <property type="match status" value="1"/>
</dbReference>
<dbReference type="AlphaFoldDB" id="A0A3B0XGH4"/>
<dbReference type="InterPro" id="IPR007182">
    <property type="entry name" value="MnhB"/>
</dbReference>
<evidence type="ECO:0000259" key="8">
    <source>
        <dbReference type="Pfam" id="PF04039"/>
    </source>
</evidence>
<feature type="domain" description="Na+/H+ antiporter MnhB subunit-related protein" evidence="8">
    <location>
        <begin position="189"/>
        <end position="310"/>
    </location>
</feature>
<evidence type="ECO:0000256" key="6">
    <source>
        <dbReference type="SAM" id="MobiDB-lite"/>
    </source>
</evidence>
<organism evidence="11">
    <name type="scientific">hydrothermal vent metagenome</name>
    <dbReference type="NCBI Taxonomy" id="652676"/>
    <lineage>
        <taxon>unclassified sequences</taxon>
        <taxon>metagenomes</taxon>
        <taxon>ecological metagenomes</taxon>
    </lineage>
</organism>
<evidence type="ECO:0000259" key="9">
    <source>
        <dbReference type="Pfam" id="PF13244"/>
    </source>
</evidence>
<gene>
    <name evidence="11" type="ORF">MNBD_GAMMA05-257</name>
</gene>
<feature type="transmembrane region" description="Helical" evidence="7">
    <location>
        <begin position="188"/>
        <end position="208"/>
    </location>
</feature>
<keyword evidence="3 7" id="KW-0812">Transmembrane</keyword>
<feature type="transmembrane region" description="Helical" evidence="7">
    <location>
        <begin position="39"/>
        <end position="62"/>
    </location>
</feature>
<feature type="compositionally biased region" description="Basic and acidic residues" evidence="6">
    <location>
        <begin position="337"/>
        <end position="346"/>
    </location>
</feature>
<feature type="transmembrane region" description="Helical" evidence="7">
    <location>
        <begin position="250"/>
        <end position="271"/>
    </location>
</feature>
<feature type="domain" description="MrpA C-terminal/MbhD" evidence="9">
    <location>
        <begin position="3"/>
        <end position="62"/>
    </location>
</feature>
<feature type="transmembrane region" description="Helical" evidence="7">
    <location>
        <begin position="142"/>
        <end position="161"/>
    </location>
</feature>
<keyword evidence="5 7" id="KW-0472">Membrane</keyword>
<dbReference type="NCBIfam" id="NF009162">
    <property type="entry name" value="PRK12508.1"/>
    <property type="match status" value="1"/>
</dbReference>
<evidence type="ECO:0000256" key="5">
    <source>
        <dbReference type="ARBA" id="ARBA00023136"/>
    </source>
</evidence>
<evidence type="ECO:0000256" key="1">
    <source>
        <dbReference type="ARBA" id="ARBA00004651"/>
    </source>
</evidence>
<protein>
    <submittedName>
        <fullName evidence="11">Na(+) H(+) antiporter subunit B</fullName>
    </submittedName>
</protein>
<feature type="compositionally biased region" description="Polar residues" evidence="6">
    <location>
        <begin position="327"/>
        <end position="336"/>
    </location>
</feature>
<feature type="transmembrane region" description="Helical" evidence="7">
    <location>
        <begin position="74"/>
        <end position="92"/>
    </location>
</feature>
<dbReference type="Pfam" id="PF04039">
    <property type="entry name" value="MnhB"/>
    <property type="match status" value="1"/>
</dbReference>
<feature type="transmembrane region" description="Helical" evidence="7">
    <location>
        <begin position="291"/>
        <end position="314"/>
    </location>
</feature>
<feature type="transmembrane region" description="Helical" evidence="7">
    <location>
        <begin position="220"/>
        <end position="238"/>
    </location>
</feature>
<dbReference type="NCBIfam" id="NF009159">
    <property type="entry name" value="PRK12504.1"/>
    <property type="match status" value="1"/>
</dbReference>
<accession>A0A3B0XGH4</accession>
<dbReference type="GO" id="GO:0005886">
    <property type="term" value="C:plasma membrane"/>
    <property type="evidence" value="ECO:0007669"/>
    <property type="project" value="UniProtKB-SubCell"/>
</dbReference>
<feature type="transmembrane region" description="Helical" evidence="7">
    <location>
        <begin position="12"/>
        <end position="33"/>
    </location>
</feature>
<evidence type="ECO:0000259" key="10">
    <source>
        <dbReference type="Pfam" id="PF20501"/>
    </source>
</evidence>
<dbReference type="InterPro" id="IPR025383">
    <property type="entry name" value="MrpA_C/MbhD"/>
</dbReference>
<evidence type="ECO:0000313" key="11">
    <source>
        <dbReference type="EMBL" id="VAW55104.1"/>
    </source>
</evidence>
<name>A0A3B0XGH4_9ZZZZ</name>
<dbReference type="InterPro" id="IPR050622">
    <property type="entry name" value="CPA3_antiporter_subunitB"/>
</dbReference>
<reference evidence="11" key="1">
    <citation type="submission" date="2018-06" db="EMBL/GenBank/DDBJ databases">
        <authorList>
            <person name="Zhirakovskaya E."/>
        </authorList>
    </citation>
    <scope>NUCLEOTIDE SEQUENCE</scope>
</reference>
<keyword evidence="2" id="KW-1003">Cell membrane</keyword>
<evidence type="ECO:0000256" key="7">
    <source>
        <dbReference type="SAM" id="Phobius"/>
    </source>
</evidence>
<comment type="subcellular location">
    <subcellularLocation>
        <location evidence="1">Cell membrane</location>
        <topology evidence="1">Multi-pass membrane protein</topology>
    </subcellularLocation>
</comment>
<feature type="domain" description="MrpA C-terminal/MbhE" evidence="10">
    <location>
        <begin position="101"/>
        <end position="166"/>
    </location>
</feature>
<dbReference type="PANTHER" id="PTHR33932:SF4">
    <property type="entry name" value="NA(+)_H(+) ANTIPORTER SUBUNIT B"/>
    <property type="match status" value="1"/>
</dbReference>
<dbReference type="Pfam" id="PF20501">
    <property type="entry name" value="MbhE"/>
    <property type="match status" value="1"/>
</dbReference>
<keyword evidence="4 7" id="KW-1133">Transmembrane helix</keyword>
<dbReference type="PANTHER" id="PTHR33932">
    <property type="entry name" value="NA(+)/H(+) ANTIPORTER SUBUNIT B"/>
    <property type="match status" value="1"/>
</dbReference>
<feature type="region of interest" description="Disordered" evidence="6">
    <location>
        <begin position="327"/>
        <end position="346"/>
    </location>
</feature>
<evidence type="ECO:0000256" key="4">
    <source>
        <dbReference type="ARBA" id="ARBA00022989"/>
    </source>
</evidence>
<sequence length="346" mass="37194">MGVALAIVRMKDLFAVIMLSGIYGLLSASFFVAMDAVDVAFTEASVGAGISTLLMLVAITMTGRTEHPARHKPALALAVVIVTGGLLLYGTLDMPYFGSAQAPVHQHVAPRYINDSMQEIGVPNIVTSVLASYRAFDTFGEVVVIFTAGMGVLALLSVVRLPKKTVGDIARDTAEIDSLNASMHEQHLILRIVSKMLLPFIMLFALYVQFHGDFGPGGGFQAGMIFAAAIILYAMLFGMNTARRVINQSFIQFLAATGVLLYGSVGLVSLFNGKNFLDYSALSTDPIAGQHLGILLIELGVGITVTSVMVIIFFNFAGRHENSQAIENNSVENSDMQNDHRKNNKT</sequence>
<dbReference type="EMBL" id="UOFE01000046">
    <property type="protein sequence ID" value="VAW55104.1"/>
    <property type="molecule type" value="Genomic_DNA"/>
</dbReference>
<evidence type="ECO:0000256" key="3">
    <source>
        <dbReference type="ARBA" id="ARBA00022692"/>
    </source>
</evidence>
<dbReference type="InterPro" id="IPR046806">
    <property type="entry name" value="MrpA_C/MbhE"/>
</dbReference>
<proteinExistence type="predicted"/>
<dbReference type="Pfam" id="PF13244">
    <property type="entry name" value="MbhD"/>
    <property type="match status" value="1"/>
</dbReference>
<evidence type="ECO:0000256" key="2">
    <source>
        <dbReference type="ARBA" id="ARBA00022475"/>
    </source>
</evidence>